<comment type="caution">
    <text evidence="1">The sequence shown here is derived from an EMBL/GenBank/DDBJ whole genome shotgun (WGS) entry which is preliminary data.</text>
</comment>
<protein>
    <submittedName>
        <fullName evidence="1">Uncharacterized protein</fullName>
    </submittedName>
</protein>
<gene>
    <name evidence="1" type="ORF">H5410_012970</name>
</gene>
<reference evidence="1 2" key="1">
    <citation type="submission" date="2020-09" db="EMBL/GenBank/DDBJ databases">
        <title>De no assembly of potato wild relative species, Solanum commersonii.</title>
        <authorList>
            <person name="Cho K."/>
        </authorList>
    </citation>
    <scope>NUCLEOTIDE SEQUENCE [LARGE SCALE GENOMIC DNA]</scope>
    <source>
        <strain evidence="1">LZ3.2</strain>
        <tissue evidence="1">Leaf</tissue>
    </source>
</reference>
<proteinExistence type="predicted"/>
<accession>A0A9J6AT71</accession>
<dbReference type="Proteomes" id="UP000824120">
    <property type="component" value="Chromosome 2"/>
</dbReference>
<evidence type="ECO:0000313" key="2">
    <source>
        <dbReference type="Proteomes" id="UP000824120"/>
    </source>
</evidence>
<dbReference type="EMBL" id="JACXVP010000002">
    <property type="protein sequence ID" value="KAG5627752.1"/>
    <property type="molecule type" value="Genomic_DNA"/>
</dbReference>
<keyword evidence="2" id="KW-1185">Reference proteome</keyword>
<organism evidence="1 2">
    <name type="scientific">Solanum commersonii</name>
    <name type="common">Commerson's wild potato</name>
    <name type="synonym">Commerson's nightshade</name>
    <dbReference type="NCBI Taxonomy" id="4109"/>
    <lineage>
        <taxon>Eukaryota</taxon>
        <taxon>Viridiplantae</taxon>
        <taxon>Streptophyta</taxon>
        <taxon>Embryophyta</taxon>
        <taxon>Tracheophyta</taxon>
        <taxon>Spermatophyta</taxon>
        <taxon>Magnoliopsida</taxon>
        <taxon>eudicotyledons</taxon>
        <taxon>Gunneridae</taxon>
        <taxon>Pentapetalae</taxon>
        <taxon>asterids</taxon>
        <taxon>lamiids</taxon>
        <taxon>Solanales</taxon>
        <taxon>Solanaceae</taxon>
        <taxon>Solanoideae</taxon>
        <taxon>Solaneae</taxon>
        <taxon>Solanum</taxon>
    </lineage>
</organism>
<dbReference type="AlphaFoldDB" id="A0A9J6AT71"/>
<evidence type="ECO:0000313" key="1">
    <source>
        <dbReference type="EMBL" id="KAG5627752.1"/>
    </source>
</evidence>
<sequence length="91" mass="9955">MEFLAPPPTGLEARCLEVREGMAGRLEGTVTAMLAVVWNHCTDCSCESRQLMVANAGDCRASQNFDMIILTEDDEFLIIVSGMSCLVNKQV</sequence>
<name>A0A9J6AT71_SOLCO</name>